<dbReference type="InterPro" id="IPR045851">
    <property type="entry name" value="AMP-bd_C_sf"/>
</dbReference>
<name>A0ABV4X494_9CYAN</name>
<dbReference type="EMBL" id="JBHFNQ010000094">
    <property type="protein sequence ID" value="MFB2877607.1"/>
    <property type="molecule type" value="Genomic_DNA"/>
</dbReference>
<comment type="caution">
    <text evidence="2">The sequence shown here is derived from an EMBL/GenBank/DDBJ whole genome shotgun (WGS) entry which is preliminary data.</text>
</comment>
<dbReference type="Proteomes" id="UP001576774">
    <property type="component" value="Unassembled WGS sequence"/>
</dbReference>
<sequence>MNVSSSEVANYYYLTSTLLSHPLIVDCAVLPRRTAGDRESIAYIVTSSYLSSEVLQNHIQSTLAGTTLPPISFVFVSRLPLTDDGALDE</sequence>
<reference evidence="2 3" key="1">
    <citation type="submission" date="2024-09" db="EMBL/GenBank/DDBJ databases">
        <title>Floridaenema gen nov. (Aerosakkonemataceae, Aerosakkonematales ord. nov., Cyanobacteria) from benthic tropical and subtropical fresh waters, with the description of four new species.</title>
        <authorList>
            <person name="Moretto J.A."/>
            <person name="Berthold D.E."/>
            <person name="Lefler F.W."/>
            <person name="Huang I.-S."/>
            <person name="Laughinghouse H. IV."/>
        </authorList>
    </citation>
    <scope>NUCLEOTIDE SEQUENCE [LARGE SCALE GENOMIC DNA]</scope>
    <source>
        <strain evidence="2 3">BLCC-F46</strain>
    </source>
</reference>
<keyword evidence="3" id="KW-1185">Reference proteome</keyword>
<protein>
    <recommendedName>
        <fullName evidence="1">AMP-binding enzyme C-terminal domain-containing protein</fullName>
    </recommendedName>
</protein>
<proteinExistence type="predicted"/>
<dbReference type="Pfam" id="PF13193">
    <property type="entry name" value="AMP-binding_C"/>
    <property type="match status" value="1"/>
</dbReference>
<organism evidence="2 3">
    <name type="scientific">Floridaenema aerugineum BLCC-F46</name>
    <dbReference type="NCBI Taxonomy" id="3153654"/>
    <lineage>
        <taxon>Bacteria</taxon>
        <taxon>Bacillati</taxon>
        <taxon>Cyanobacteriota</taxon>
        <taxon>Cyanophyceae</taxon>
        <taxon>Oscillatoriophycideae</taxon>
        <taxon>Aerosakkonematales</taxon>
        <taxon>Aerosakkonemataceae</taxon>
        <taxon>Floridanema</taxon>
        <taxon>Floridanema aerugineum</taxon>
    </lineage>
</organism>
<feature type="domain" description="AMP-binding enzyme C-terminal" evidence="1">
    <location>
        <begin position="16"/>
        <end position="85"/>
    </location>
</feature>
<evidence type="ECO:0000259" key="1">
    <source>
        <dbReference type="Pfam" id="PF13193"/>
    </source>
</evidence>
<evidence type="ECO:0000313" key="3">
    <source>
        <dbReference type="Proteomes" id="UP001576774"/>
    </source>
</evidence>
<dbReference type="Gene3D" id="3.30.300.30">
    <property type="match status" value="1"/>
</dbReference>
<dbReference type="RefSeq" id="WP_413270706.1">
    <property type="nucleotide sequence ID" value="NZ_JBHFNQ010000094.1"/>
</dbReference>
<evidence type="ECO:0000313" key="2">
    <source>
        <dbReference type="EMBL" id="MFB2877607.1"/>
    </source>
</evidence>
<dbReference type="InterPro" id="IPR025110">
    <property type="entry name" value="AMP-bd_C"/>
</dbReference>
<dbReference type="SUPFAM" id="SSF56801">
    <property type="entry name" value="Acetyl-CoA synthetase-like"/>
    <property type="match status" value="1"/>
</dbReference>
<gene>
    <name evidence="2" type="ORF">ACE1CC_12200</name>
</gene>
<accession>A0ABV4X494</accession>